<name>A0AAU9TIC1_EUPED</name>
<dbReference type="AlphaFoldDB" id="A0AAU9TIC1"/>
<proteinExistence type="predicted"/>
<reference evidence="1" key="1">
    <citation type="submission" date="2022-03" db="EMBL/GenBank/DDBJ databases">
        <authorList>
            <person name="Tunstrom K."/>
        </authorList>
    </citation>
    <scope>NUCLEOTIDE SEQUENCE</scope>
</reference>
<comment type="caution">
    <text evidence="1">The sequence shown here is derived from an EMBL/GenBank/DDBJ whole genome shotgun (WGS) entry which is preliminary data.</text>
</comment>
<evidence type="ECO:0000313" key="2">
    <source>
        <dbReference type="Proteomes" id="UP001153954"/>
    </source>
</evidence>
<protein>
    <submittedName>
        <fullName evidence="1">Uncharacterized protein</fullName>
    </submittedName>
</protein>
<keyword evidence="2" id="KW-1185">Reference proteome</keyword>
<evidence type="ECO:0000313" key="1">
    <source>
        <dbReference type="EMBL" id="CAH2084515.1"/>
    </source>
</evidence>
<dbReference type="EMBL" id="CAKOGL010000003">
    <property type="protein sequence ID" value="CAH2084515.1"/>
    <property type="molecule type" value="Genomic_DNA"/>
</dbReference>
<gene>
    <name evidence="1" type="ORF">EEDITHA_LOCUS1072</name>
</gene>
<accession>A0AAU9TIC1</accession>
<dbReference type="Proteomes" id="UP001153954">
    <property type="component" value="Unassembled WGS sequence"/>
</dbReference>
<sequence length="85" mass="9457">MLFAKNNAINPVIIALEQHGIEVIKTLSYLPPQTKYLLELIEKDILELLSYSTIINIDESTPMTIDELPSKSCLPLGDILISESS</sequence>
<organism evidence="1 2">
    <name type="scientific">Euphydryas editha</name>
    <name type="common">Edith's checkerspot</name>
    <dbReference type="NCBI Taxonomy" id="104508"/>
    <lineage>
        <taxon>Eukaryota</taxon>
        <taxon>Metazoa</taxon>
        <taxon>Ecdysozoa</taxon>
        <taxon>Arthropoda</taxon>
        <taxon>Hexapoda</taxon>
        <taxon>Insecta</taxon>
        <taxon>Pterygota</taxon>
        <taxon>Neoptera</taxon>
        <taxon>Endopterygota</taxon>
        <taxon>Lepidoptera</taxon>
        <taxon>Glossata</taxon>
        <taxon>Ditrysia</taxon>
        <taxon>Papilionoidea</taxon>
        <taxon>Nymphalidae</taxon>
        <taxon>Nymphalinae</taxon>
        <taxon>Euphydryas</taxon>
    </lineage>
</organism>